<reference evidence="1 2" key="1">
    <citation type="journal article" date="2008" name="Biol. Direct">
        <title>Complete genome sequence of the extremely acidophilic methanotroph isolate V4, Methylacidiphilum infernorum, a representative of the bacterial phylum Verrucomicrobia.</title>
        <authorList>
            <person name="Hou S."/>
            <person name="Makarova K.S."/>
            <person name="Saw J.H."/>
            <person name="Senin P."/>
            <person name="Ly B.V."/>
            <person name="Zhou Z."/>
            <person name="Ren Y."/>
            <person name="Wang J."/>
            <person name="Galperin M.Y."/>
            <person name="Omelchenko M.V."/>
            <person name="Wolf Y.I."/>
            <person name="Yutin N."/>
            <person name="Koonin E.V."/>
            <person name="Stott M.B."/>
            <person name="Mountain B.W."/>
            <person name="Crowe M.A."/>
            <person name="Smirnova A.V."/>
            <person name="Dunfield P.F."/>
            <person name="Feng L."/>
            <person name="Wang L."/>
            <person name="Alam M."/>
        </authorList>
    </citation>
    <scope>NUCLEOTIDE SEQUENCE [LARGE SCALE GENOMIC DNA]</scope>
    <source>
        <strain evidence="2">Isolate V4</strain>
    </source>
</reference>
<dbReference type="KEGG" id="min:Minf_0097"/>
<organism evidence="1 2">
    <name type="scientific">Methylacidiphilum infernorum (isolate V4)</name>
    <name type="common">Methylokorus infernorum (strain V4)</name>
    <dbReference type="NCBI Taxonomy" id="481448"/>
    <lineage>
        <taxon>Bacteria</taxon>
        <taxon>Pseudomonadati</taxon>
        <taxon>Verrucomicrobiota</taxon>
        <taxon>Methylacidiphilae</taxon>
        <taxon>Methylacidiphilales</taxon>
        <taxon>Methylacidiphilaceae</taxon>
        <taxon>Methylacidiphilum (ex Ratnadevi et al. 2023)</taxon>
    </lineage>
</organism>
<dbReference type="EMBL" id="CP000975">
    <property type="protein sequence ID" value="ACD82157.1"/>
    <property type="molecule type" value="Genomic_DNA"/>
</dbReference>
<evidence type="ECO:0000313" key="2">
    <source>
        <dbReference type="Proteomes" id="UP000009149"/>
    </source>
</evidence>
<evidence type="ECO:0000313" key="1">
    <source>
        <dbReference type="EMBL" id="ACD82157.1"/>
    </source>
</evidence>
<proteinExistence type="predicted"/>
<accession>B3DX17</accession>
<sequence length="69" mass="8130">MASTANLLKHFSYHFLSIPRLVQENCLIPFFNFLFLSKWFNITIKSFSMKFLENETLIKTIQKKEGGNL</sequence>
<dbReference type="HOGENOM" id="CLU_2771146_0_0_0"/>
<protein>
    <submittedName>
        <fullName evidence="1">Uncharacterized protein</fullName>
    </submittedName>
</protein>
<dbReference type="STRING" id="481448.Minf_0097"/>
<dbReference type="Proteomes" id="UP000009149">
    <property type="component" value="Chromosome"/>
</dbReference>
<dbReference type="AlphaFoldDB" id="B3DX17"/>
<gene>
    <name evidence="1" type="ordered locus">Minf_0097</name>
</gene>
<name>B3DX17_METI4</name>